<dbReference type="Gene3D" id="1.20.1250.20">
    <property type="entry name" value="MFS general substrate transporter like domains"/>
    <property type="match status" value="2"/>
</dbReference>
<feature type="signal peptide" evidence="7">
    <location>
        <begin position="1"/>
        <end position="24"/>
    </location>
</feature>
<organism evidence="9 10">
    <name type="scientific">Amorphotheca resinae ATCC 22711</name>
    <dbReference type="NCBI Taxonomy" id="857342"/>
    <lineage>
        <taxon>Eukaryota</taxon>
        <taxon>Fungi</taxon>
        <taxon>Dikarya</taxon>
        <taxon>Ascomycota</taxon>
        <taxon>Pezizomycotina</taxon>
        <taxon>Leotiomycetes</taxon>
        <taxon>Helotiales</taxon>
        <taxon>Amorphothecaceae</taxon>
        <taxon>Amorphotheca</taxon>
    </lineage>
</organism>
<feature type="transmembrane region" description="Helical" evidence="6">
    <location>
        <begin position="69"/>
        <end position="88"/>
    </location>
</feature>
<dbReference type="GO" id="GO:0022857">
    <property type="term" value="F:transmembrane transporter activity"/>
    <property type="evidence" value="ECO:0007669"/>
    <property type="project" value="InterPro"/>
</dbReference>
<evidence type="ECO:0000256" key="1">
    <source>
        <dbReference type="ARBA" id="ARBA00004141"/>
    </source>
</evidence>
<evidence type="ECO:0000256" key="4">
    <source>
        <dbReference type="ARBA" id="ARBA00022989"/>
    </source>
</evidence>
<keyword evidence="5 6" id="KW-0472">Membrane</keyword>
<proteinExistence type="predicted"/>
<dbReference type="RefSeq" id="XP_024716858.1">
    <property type="nucleotide sequence ID" value="XM_024863050.1"/>
</dbReference>
<dbReference type="AlphaFoldDB" id="A0A2T3AQC6"/>
<evidence type="ECO:0000256" key="3">
    <source>
        <dbReference type="ARBA" id="ARBA00022692"/>
    </source>
</evidence>
<dbReference type="STRING" id="857342.A0A2T3AQC6"/>
<feature type="transmembrane region" description="Helical" evidence="6">
    <location>
        <begin position="374"/>
        <end position="391"/>
    </location>
</feature>
<dbReference type="Proteomes" id="UP000241818">
    <property type="component" value="Unassembled WGS sequence"/>
</dbReference>
<comment type="subcellular location">
    <subcellularLocation>
        <location evidence="1">Membrane</location>
        <topology evidence="1">Multi-pass membrane protein</topology>
    </subcellularLocation>
</comment>
<dbReference type="EMBL" id="KZ679018">
    <property type="protein sequence ID" value="PSS08460.1"/>
    <property type="molecule type" value="Genomic_DNA"/>
</dbReference>
<evidence type="ECO:0000256" key="2">
    <source>
        <dbReference type="ARBA" id="ARBA00022448"/>
    </source>
</evidence>
<dbReference type="InterPro" id="IPR036259">
    <property type="entry name" value="MFS_trans_sf"/>
</dbReference>
<accession>A0A2T3AQC6</accession>
<feature type="chain" id="PRO_5015574035" description="Major facilitator superfamily (MFS) profile domain-containing protein" evidence="7">
    <location>
        <begin position="25"/>
        <end position="450"/>
    </location>
</feature>
<evidence type="ECO:0000256" key="6">
    <source>
        <dbReference type="SAM" id="Phobius"/>
    </source>
</evidence>
<dbReference type="PROSITE" id="PS50850">
    <property type="entry name" value="MFS"/>
    <property type="match status" value="1"/>
</dbReference>
<feature type="transmembrane region" description="Helical" evidence="6">
    <location>
        <begin position="279"/>
        <end position="300"/>
    </location>
</feature>
<dbReference type="Pfam" id="PF07690">
    <property type="entry name" value="MFS_1"/>
    <property type="match status" value="1"/>
</dbReference>
<sequence>MTVLPLLFLGLSVFQLDRMNLASALTAGFQTAIHIDQSTVNAGNQLMFAGIVLLEIPSNMLLQRIGPRIYMGAQVLIFGLIATLQCLVKNRAGFLVIKSFLGLAEAGYIPGGVYTLSTWYTKRELAKRVAIFFFGMFGGNALSPILASGILKLDGRRGLSGWQWLFLIEGVFTMFVGILLLIFLPASPEQPKPLFPKGLIRISSREGILLQQRIATESPKKIYRSQHLSISPRIVWKTLCHWRRWPHLLATSLVFSTWSPLTTYTPTIVMSLGFSRTPANALASVGPFISLPIVFLFAVFSDRTNARGLAVFLAIICYLITLIVLRTTEAHVGKWSRWGLWTVVNSFAIGYHPVHNTWLQLNCEGPEDRSVSMALWVMSAITGLMYGSQYFQADDKPFYHRGLVIMIGVVSAGAALVLLQEGIYWLWNQRARASNAQEEDQTKYKRLYVP</sequence>
<name>A0A2T3AQC6_AMORE</name>
<dbReference type="InterPro" id="IPR020846">
    <property type="entry name" value="MFS_dom"/>
</dbReference>
<protein>
    <recommendedName>
        <fullName evidence="8">Major facilitator superfamily (MFS) profile domain-containing protein</fullName>
    </recommendedName>
</protein>
<keyword evidence="4 6" id="KW-1133">Transmembrane helix</keyword>
<evidence type="ECO:0000313" key="9">
    <source>
        <dbReference type="EMBL" id="PSS08460.1"/>
    </source>
</evidence>
<feature type="transmembrane region" description="Helical" evidence="6">
    <location>
        <begin position="403"/>
        <end position="427"/>
    </location>
</feature>
<feature type="transmembrane region" description="Helical" evidence="6">
    <location>
        <begin position="306"/>
        <end position="325"/>
    </location>
</feature>
<feature type="domain" description="Major facilitator superfamily (MFS) profile" evidence="8">
    <location>
        <begin position="3"/>
        <end position="450"/>
    </location>
</feature>
<evidence type="ECO:0000259" key="8">
    <source>
        <dbReference type="PROSITE" id="PS50850"/>
    </source>
</evidence>
<evidence type="ECO:0000256" key="7">
    <source>
        <dbReference type="SAM" id="SignalP"/>
    </source>
</evidence>
<dbReference type="GO" id="GO:0016020">
    <property type="term" value="C:membrane"/>
    <property type="evidence" value="ECO:0007669"/>
    <property type="project" value="UniProtKB-SubCell"/>
</dbReference>
<keyword evidence="10" id="KW-1185">Reference proteome</keyword>
<feature type="transmembrane region" description="Helical" evidence="6">
    <location>
        <begin position="162"/>
        <end position="184"/>
    </location>
</feature>
<gene>
    <name evidence="9" type="ORF">M430DRAFT_147144</name>
</gene>
<keyword evidence="2" id="KW-0813">Transport</keyword>
<evidence type="ECO:0000256" key="5">
    <source>
        <dbReference type="ARBA" id="ARBA00023136"/>
    </source>
</evidence>
<dbReference type="PANTHER" id="PTHR43791">
    <property type="entry name" value="PERMEASE-RELATED"/>
    <property type="match status" value="1"/>
</dbReference>
<keyword evidence="3 6" id="KW-0812">Transmembrane</keyword>
<dbReference type="GeneID" id="36571131"/>
<evidence type="ECO:0000313" key="10">
    <source>
        <dbReference type="Proteomes" id="UP000241818"/>
    </source>
</evidence>
<dbReference type="OrthoDB" id="2985014at2759"/>
<dbReference type="InParanoid" id="A0A2T3AQC6"/>
<feature type="transmembrane region" description="Helical" evidence="6">
    <location>
        <begin position="337"/>
        <end position="354"/>
    </location>
</feature>
<keyword evidence="7" id="KW-0732">Signal</keyword>
<feature type="transmembrane region" description="Helical" evidence="6">
    <location>
        <begin position="129"/>
        <end position="150"/>
    </location>
</feature>
<reference evidence="9 10" key="1">
    <citation type="journal article" date="2018" name="New Phytol.">
        <title>Comparative genomics and transcriptomics depict ericoid mycorrhizal fungi as versatile saprotrophs and plant mutualists.</title>
        <authorList>
            <person name="Martino E."/>
            <person name="Morin E."/>
            <person name="Grelet G.A."/>
            <person name="Kuo A."/>
            <person name="Kohler A."/>
            <person name="Daghino S."/>
            <person name="Barry K.W."/>
            <person name="Cichocki N."/>
            <person name="Clum A."/>
            <person name="Dockter R.B."/>
            <person name="Hainaut M."/>
            <person name="Kuo R.C."/>
            <person name="LaButti K."/>
            <person name="Lindahl B.D."/>
            <person name="Lindquist E.A."/>
            <person name="Lipzen A."/>
            <person name="Khouja H.R."/>
            <person name="Magnuson J."/>
            <person name="Murat C."/>
            <person name="Ohm R.A."/>
            <person name="Singer S.W."/>
            <person name="Spatafora J.W."/>
            <person name="Wang M."/>
            <person name="Veneault-Fourrey C."/>
            <person name="Henrissat B."/>
            <person name="Grigoriev I.V."/>
            <person name="Martin F.M."/>
            <person name="Perotto S."/>
        </authorList>
    </citation>
    <scope>NUCLEOTIDE SEQUENCE [LARGE SCALE GENOMIC DNA]</scope>
    <source>
        <strain evidence="9 10">ATCC 22711</strain>
    </source>
</reference>
<dbReference type="PANTHER" id="PTHR43791:SF32">
    <property type="entry name" value="MAJOR FACILITATOR SUPERFAMILY (MFS) PROFILE DOMAIN-CONTAINING PROTEIN"/>
    <property type="match status" value="1"/>
</dbReference>
<dbReference type="InterPro" id="IPR011701">
    <property type="entry name" value="MFS"/>
</dbReference>
<dbReference type="SUPFAM" id="SSF103473">
    <property type="entry name" value="MFS general substrate transporter"/>
    <property type="match status" value="1"/>
</dbReference>
<feature type="transmembrane region" description="Helical" evidence="6">
    <location>
        <begin position="94"/>
        <end position="117"/>
    </location>
</feature>